<evidence type="ECO:0000313" key="1">
    <source>
        <dbReference type="EMBL" id="KAG5588521.1"/>
    </source>
</evidence>
<dbReference type="AlphaFoldDB" id="A0A9J5XJQ1"/>
<accession>A0A9J5XJQ1</accession>
<protein>
    <submittedName>
        <fullName evidence="1">Uncharacterized protein</fullName>
    </submittedName>
</protein>
<comment type="caution">
    <text evidence="1">The sequence shown here is derived from an EMBL/GenBank/DDBJ whole genome shotgun (WGS) entry which is preliminary data.</text>
</comment>
<sequence>MEMSLDEILIIMVNTFMDRVLMVRTAFRSTTRSMLEFSILWKEVEDLLKPINGCPQTLCNSHHGNGKIIFITMKNNIIMCYFYDARKNN</sequence>
<keyword evidence="2" id="KW-1185">Reference proteome</keyword>
<dbReference type="EMBL" id="JACXVP010000009">
    <property type="protein sequence ID" value="KAG5588521.1"/>
    <property type="molecule type" value="Genomic_DNA"/>
</dbReference>
<reference evidence="1 2" key="1">
    <citation type="submission" date="2020-09" db="EMBL/GenBank/DDBJ databases">
        <title>De no assembly of potato wild relative species, Solanum commersonii.</title>
        <authorList>
            <person name="Cho K."/>
        </authorList>
    </citation>
    <scope>NUCLEOTIDE SEQUENCE [LARGE SCALE GENOMIC DNA]</scope>
    <source>
        <strain evidence="1">LZ3.2</strain>
        <tissue evidence="1">Leaf</tissue>
    </source>
</reference>
<proteinExistence type="predicted"/>
<gene>
    <name evidence="1" type="ORF">H5410_048955</name>
</gene>
<organism evidence="1 2">
    <name type="scientific">Solanum commersonii</name>
    <name type="common">Commerson's wild potato</name>
    <name type="synonym">Commerson's nightshade</name>
    <dbReference type="NCBI Taxonomy" id="4109"/>
    <lineage>
        <taxon>Eukaryota</taxon>
        <taxon>Viridiplantae</taxon>
        <taxon>Streptophyta</taxon>
        <taxon>Embryophyta</taxon>
        <taxon>Tracheophyta</taxon>
        <taxon>Spermatophyta</taxon>
        <taxon>Magnoliopsida</taxon>
        <taxon>eudicotyledons</taxon>
        <taxon>Gunneridae</taxon>
        <taxon>Pentapetalae</taxon>
        <taxon>asterids</taxon>
        <taxon>lamiids</taxon>
        <taxon>Solanales</taxon>
        <taxon>Solanaceae</taxon>
        <taxon>Solanoideae</taxon>
        <taxon>Solaneae</taxon>
        <taxon>Solanum</taxon>
    </lineage>
</organism>
<evidence type="ECO:0000313" key="2">
    <source>
        <dbReference type="Proteomes" id="UP000824120"/>
    </source>
</evidence>
<dbReference type="Proteomes" id="UP000824120">
    <property type="component" value="Chromosome 9"/>
</dbReference>
<name>A0A9J5XJQ1_SOLCO</name>